<feature type="compositionally biased region" description="Basic and acidic residues" evidence="1">
    <location>
        <begin position="588"/>
        <end position="607"/>
    </location>
</feature>
<dbReference type="PANTHER" id="PTHR46361:SF3">
    <property type="entry name" value="ELECTRON CARRIER_ PROTEIN DISULFIDE OXIDOREDUCTASE"/>
    <property type="match status" value="1"/>
</dbReference>
<reference evidence="5" key="1">
    <citation type="submission" date="2021-01" db="EMBL/GenBank/DDBJ databases">
        <authorList>
            <person name="Corre E."/>
            <person name="Pelletier E."/>
            <person name="Niang G."/>
            <person name="Scheremetjew M."/>
            <person name="Finn R."/>
            <person name="Kale V."/>
            <person name="Holt S."/>
            <person name="Cochrane G."/>
            <person name="Meng A."/>
            <person name="Brown T."/>
            <person name="Cohen L."/>
        </authorList>
    </citation>
    <scope>NUCLEOTIDE SEQUENCE</scope>
    <source>
        <strain evidence="5">CCMP1756</strain>
    </source>
</reference>
<proteinExistence type="predicted"/>
<evidence type="ECO:0008006" key="6">
    <source>
        <dbReference type="Google" id="ProtNLM"/>
    </source>
</evidence>
<feature type="region of interest" description="Disordered" evidence="1">
    <location>
        <begin position="1062"/>
        <end position="1081"/>
    </location>
</feature>
<feature type="compositionally biased region" description="Acidic residues" evidence="1">
    <location>
        <begin position="638"/>
        <end position="678"/>
    </location>
</feature>
<keyword evidence="2" id="KW-1133">Transmembrane helix</keyword>
<dbReference type="Pfam" id="PF08588">
    <property type="entry name" value="Duc1"/>
    <property type="match status" value="1"/>
</dbReference>
<feature type="domain" description="DUF547" evidence="3">
    <location>
        <begin position="975"/>
        <end position="1040"/>
    </location>
</feature>
<keyword evidence="2" id="KW-0812">Transmembrane</keyword>
<evidence type="ECO:0000259" key="3">
    <source>
        <dbReference type="Pfam" id="PF04784"/>
    </source>
</evidence>
<dbReference type="InterPro" id="IPR006869">
    <property type="entry name" value="DUF547"/>
</dbReference>
<protein>
    <recommendedName>
        <fullName evidence="6">DUF547 domain-containing protein</fullName>
    </recommendedName>
</protein>
<dbReference type="PANTHER" id="PTHR46361">
    <property type="entry name" value="ELECTRON CARRIER/ PROTEIN DISULFIDE OXIDOREDUCTASE"/>
    <property type="match status" value="1"/>
</dbReference>
<feature type="compositionally biased region" description="Low complexity" evidence="1">
    <location>
        <begin position="576"/>
        <end position="587"/>
    </location>
</feature>
<dbReference type="InterPro" id="IPR013897">
    <property type="entry name" value="Duc1"/>
</dbReference>
<organism evidence="5">
    <name type="scientific">Pelagomonas calceolata</name>
    <dbReference type="NCBI Taxonomy" id="35677"/>
    <lineage>
        <taxon>Eukaryota</taxon>
        <taxon>Sar</taxon>
        <taxon>Stramenopiles</taxon>
        <taxon>Ochrophyta</taxon>
        <taxon>Pelagophyceae</taxon>
        <taxon>Pelagomonadales</taxon>
        <taxon>Pelagomonadaceae</taxon>
        <taxon>Pelagomonas</taxon>
    </lineage>
</organism>
<evidence type="ECO:0000313" key="5">
    <source>
        <dbReference type="EMBL" id="CAE0698910.1"/>
    </source>
</evidence>
<accession>A0A7S3ZZ84</accession>
<dbReference type="Pfam" id="PF04784">
    <property type="entry name" value="DUF547"/>
    <property type="match status" value="1"/>
</dbReference>
<evidence type="ECO:0000259" key="4">
    <source>
        <dbReference type="Pfam" id="PF08588"/>
    </source>
</evidence>
<evidence type="ECO:0000256" key="1">
    <source>
        <dbReference type="SAM" id="MobiDB-lite"/>
    </source>
</evidence>
<dbReference type="EMBL" id="HBIW01016629">
    <property type="protein sequence ID" value="CAE0698910.1"/>
    <property type="molecule type" value="Transcribed_RNA"/>
</dbReference>
<sequence>MAAAGESTQEEEDIEFPAISPAPVLIALLNLVHALVIWVVAVTVHLPRYLLFSKQRRITIDVKEPTGENRRWCRENPGLRGFVLELQTPTGAFKAYKCNSTEPHLIRNDYVDGKFSFLLATDPPVNNLLERTGRRFEMRIQGRCLITPTDGRLFVGAELQQRPKLNIATKALVKGAMAFISRRTPGLEWSLNDDGKARCAFPCATGVDLFVATHADQTPPDLRGELVEEDRNKRRASSLDNMPRFAADGTTYTLTLQSSFVDFTKWRVANMPIGSPSLESLMGSQPIDVVVYDRDPLDATKKRYWLRYRCRWDAALARFAERGDTATQAPRDAPPCRSGCAVVCDVAVDTGRGYAVLRDRAAAPPLKLVARDGGREQLADGDVIRVQSEGTYLTSTRQGWLAWRESKSQEPRKEEFFVLKTDGPLTLHAPFSLVSLVRPESSVALATGAPSSRYGGRLLRLRKKCPAEDVVRLRALDFVEDSEDFEEYDDVEEDQGWRVSNIACAGFVEAVDRRAMRACRAYALVATLTSDKEQKQVTRLRTADELAAVLGLTAASLTCGPGGGVPTQRRKRDAAKASAAKAVQTATKVKDGLKHAASRRAAEFSEWRRRRSAVSETSAVVDEDSDPESPAALRAFDDEGPSDAEEPPMDEDDDEEEEEEEEEEADDDVEEPVEEAPVVDDAYYADPDDSEIPDRGPPASILNEGSPWAAPVNNDRPPFHRSAGDGAAHLLRRRLDAWLATTHDNERTRRDAWGLVGRARALDEGFLRGGAAEVGVTSEVLRRQQDDSIAVVARSLGEGHWAEQLAVLRKGRLDVLDALGSPKKIALPLNEVLACRFVEGPFPTLVVETVGLCHYLGFADDDKRDAFATSLSIARSRAAEFTPDDACLPTARDPRDAFILKPPSYKQARLVLNARRLSFDLSLEEDGLPPWARARNLLRRLAAASPDAAATAQAELFDEAASLKRIALADVGTPAEALAFFLNLYHALLLHALLVLGAPRDATTFARTVSYDVCGDVFSLNDLAQCVLRGRLRPEQEIVVPEATTATRAGRALAAGAKLRDAISKRSASPPKPPTPSNARSSFVAAPALDDAHWALALAASDGRVALAAHSGARDFPSTIMEADPATLPATLDAACARFLDRPGCVSIDERRRVVALPAACELLVSDQEPREVVRALLRFVGKRLWHRLSALLRDEAPVAVVFRPAARRFHEALELSSV</sequence>
<name>A0A7S3ZZ84_9STRA</name>
<dbReference type="AlphaFoldDB" id="A0A7S3ZZ84"/>
<feature type="region of interest" description="Disordered" evidence="1">
    <location>
        <begin position="560"/>
        <end position="711"/>
    </location>
</feature>
<gene>
    <name evidence="5" type="ORF">PCAL00307_LOCUS14346</name>
</gene>
<keyword evidence="2" id="KW-0472">Membrane</keyword>
<evidence type="ECO:0000256" key="2">
    <source>
        <dbReference type="SAM" id="Phobius"/>
    </source>
</evidence>
<feature type="transmembrane region" description="Helical" evidence="2">
    <location>
        <begin position="24"/>
        <end position="47"/>
    </location>
</feature>
<feature type="domain" description="Domain of unknown function at the cortex 1" evidence="4">
    <location>
        <begin position="90"/>
        <end position="296"/>
    </location>
</feature>